<proteinExistence type="predicted"/>
<evidence type="ECO:0008006" key="3">
    <source>
        <dbReference type="Google" id="ProtNLM"/>
    </source>
</evidence>
<comment type="caution">
    <text evidence="1">The sequence shown here is derived from an EMBL/GenBank/DDBJ whole genome shotgun (WGS) entry which is preliminary data.</text>
</comment>
<dbReference type="AlphaFoldDB" id="A0AAW1QY56"/>
<dbReference type="Proteomes" id="UP001445335">
    <property type="component" value="Unassembled WGS sequence"/>
</dbReference>
<organism evidence="1 2">
    <name type="scientific">Elliptochloris bilobata</name>
    <dbReference type="NCBI Taxonomy" id="381761"/>
    <lineage>
        <taxon>Eukaryota</taxon>
        <taxon>Viridiplantae</taxon>
        <taxon>Chlorophyta</taxon>
        <taxon>core chlorophytes</taxon>
        <taxon>Trebouxiophyceae</taxon>
        <taxon>Trebouxiophyceae incertae sedis</taxon>
        <taxon>Elliptochloris clade</taxon>
        <taxon>Elliptochloris</taxon>
    </lineage>
</organism>
<gene>
    <name evidence="1" type="ORF">WJX81_002496</name>
</gene>
<sequence>MVGATKGRQRQRISPARTELMSLVAEGSRDLARARQLVDALIAERVPFDESLLGGGPWQVVFSSGPLLWQAWTALGDSLTPRRIGRRTNKASQDFDPAQRSVVNRGEVLGAYVFVTASGTYRPLDASATTPVEIKASIESGCLHLGRRQVGLPIKGSGRVSIAYLDADLRVFRSSSGSTTVQMREAELARLLGGSP</sequence>
<reference evidence="1 2" key="1">
    <citation type="journal article" date="2024" name="Nat. Commun.">
        <title>Phylogenomics reveals the evolutionary origins of lichenization in chlorophyte algae.</title>
        <authorList>
            <person name="Puginier C."/>
            <person name="Libourel C."/>
            <person name="Otte J."/>
            <person name="Skaloud P."/>
            <person name="Haon M."/>
            <person name="Grisel S."/>
            <person name="Petersen M."/>
            <person name="Berrin J.G."/>
            <person name="Delaux P.M."/>
            <person name="Dal Grande F."/>
            <person name="Keller J."/>
        </authorList>
    </citation>
    <scope>NUCLEOTIDE SEQUENCE [LARGE SCALE GENOMIC DNA]</scope>
    <source>
        <strain evidence="1 2">SAG 245.80</strain>
    </source>
</reference>
<dbReference type="EMBL" id="JALJOU010000067">
    <property type="protein sequence ID" value="KAK9826161.1"/>
    <property type="molecule type" value="Genomic_DNA"/>
</dbReference>
<protein>
    <recommendedName>
        <fullName evidence="3">Plastid lipid-associated protein/fibrillin conserved domain-containing protein</fullName>
    </recommendedName>
</protein>
<evidence type="ECO:0000313" key="1">
    <source>
        <dbReference type="EMBL" id="KAK9826161.1"/>
    </source>
</evidence>
<accession>A0AAW1QY56</accession>
<evidence type="ECO:0000313" key="2">
    <source>
        <dbReference type="Proteomes" id="UP001445335"/>
    </source>
</evidence>
<keyword evidence="2" id="KW-1185">Reference proteome</keyword>
<name>A0AAW1QY56_9CHLO</name>